<evidence type="ECO:0000313" key="3">
    <source>
        <dbReference type="EMBL" id="KAF6817022.1"/>
    </source>
</evidence>
<dbReference type="Pfam" id="PF00856">
    <property type="entry name" value="SET"/>
    <property type="match status" value="1"/>
</dbReference>
<accession>A0A8H6N1M7</accession>
<feature type="chain" id="PRO_5034819793" evidence="1">
    <location>
        <begin position="26"/>
        <end position="395"/>
    </location>
</feature>
<dbReference type="PROSITE" id="PS50280">
    <property type="entry name" value="SET"/>
    <property type="match status" value="1"/>
</dbReference>
<feature type="domain" description="SET" evidence="2">
    <location>
        <begin position="109"/>
        <end position="258"/>
    </location>
</feature>
<dbReference type="SMART" id="SM00317">
    <property type="entry name" value="SET"/>
    <property type="match status" value="1"/>
</dbReference>
<dbReference type="AlphaFoldDB" id="A0A8H6N1M7"/>
<dbReference type="CDD" id="cd20071">
    <property type="entry name" value="SET_SMYD"/>
    <property type="match status" value="1"/>
</dbReference>
<sequence length="395" mass="43152">MRSSRVLLWLWLWLAAARHPSAVLGHDGTDEVRSRVCDSSDRCGHRDGERSHLGLITEDFPLADGSIPDGLGESEEVRVRYGTSALLHQIKSSKKKKLTRFADLKSEDGLWEVRPSPGRGLGIFAVREIPRGTRIIDEAPLFTLDPGGLVQGHGFAFDGIAAAVDTAFASLNATARAAYLSCPEHRHPEGDAAYSREALIFRTNGFTMAGGIIGIFPRIAKLNHSCRPNAVSVSVGGRRVIWAGRDIAAGEEVMITYAPLTQDTETRRARLAQWGFRCDCHACSASDEGRGEDEDAKRMEMNRLTGLLEEELGADAFGGDVLPLAEKLVALVEEVGLADYLGKAYKYAAYAASRAGKYGAARKWAKKELKMHEIADVESVYARQAKQFLESLPLI</sequence>
<dbReference type="Proteomes" id="UP000652219">
    <property type="component" value="Unassembled WGS sequence"/>
</dbReference>
<evidence type="ECO:0000256" key="1">
    <source>
        <dbReference type="SAM" id="SignalP"/>
    </source>
</evidence>
<organism evidence="3 4">
    <name type="scientific">Colletotrichum sojae</name>
    <dbReference type="NCBI Taxonomy" id="2175907"/>
    <lineage>
        <taxon>Eukaryota</taxon>
        <taxon>Fungi</taxon>
        <taxon>Dikarya</taxon>
        <taxon>Ascomycota</taxon>
        <taxon>Pezizomycotina</taxon>
        <taxon>Sordariomycetes</taxon>
        <taxon>Hypocreomycetidae</taxon>
        <taxon>Glomerellales</taxon>
        <taxon>Glomerellaceae</taxon>
        <taxon>Colletotrichum</taxon>
        <taxon>Colletotrichum orchidearum species complex</taxon>
    </lineage>
</organism>
<evidence type="ECO:0000313" key="4">
    <source>
        <dbReference type="Proteomes" id="UP000652219"/>
    </source>
</evidence>
<dbReference type="InterPro" id="IPR001214">
    <property type="entry name" value="SET_dom"/>
</dbReference>
<dbReference type="InterPro" id="IPR046341">
    <property type="entry name" value="SET_dom_sf"/>
</dbReference>
<dbReference type="SUPFAM" id="SSF82199">
    <property type="entry name" value="SET domain"/>
    <property type="match status" value="1"/>
</dbReference>
<proteinExistence type="predicted"/>
<name>A0A8H6N1M7_9PEZI</name>
<keyword evidence="1" id="KW-0732">Signal</keyword>
<evidence type="ECO:0000259" key="2">
    <source>
        <dbReference type="PROSITE" id="PS50280"/>
    </source>
</evidence>
<dbReference type="EMBL" id="WIGN01000024">
    <property type="protein sequence ID" value="KAF6817022.1"/>
    <property type="molecule type" value="Genomic_DNA"/>
</dbReference>
<gene>
    <name evidence="3" type="ORF">CSOJ01_02719</name>
</gene>
<dbReference type="PANTHER" id="PTHR47332">
    <property type="entry name" value="SET DOMAIN-CONTAINING PROTEIN 5"/>
    <property type="match status" value="1"/>
</dbReference>
<dbReference type="PANTHER" id="PTHR47332:SF4">
    <property type="entry name" value="SET DOMAIN-CONTAINING PROTEIN 5"/>
    <property type="match status" value="1"/>
</dbReference>
<keyword evidence="4" id="KW-1185">Reference proteome</keyword>
<comment type="caution">
    <text evidence="3">The sequence shown here is derived from an EMBL/GenBank/DDBJ whole genome shotgun (WGS) entry which is preliminary data.</text>
</comment>
<protein>
    <submittedName>
        <fullName evidence="3">Set domain-containing protein 5</fullName>
    </submittedName>
</protein>
<feature type="signal peptide" evidence="1">
    <location>
        <begin position="1"/>
        <end position="25"/>
    </location>
</feature>
<reference evidence="3 4" key="1">
    <citation type="journal article" date="2020" name="Phytopathology">
        <title>Genome Sequence Resources of Colletotrichum truncatum, C. plurivorum, C. musicola, and C. sojae: Four Species Pathogenic to Soybean (Glycine max).</title>
        <authorList>
            <person name="Rogerio F."/>
            <person name="Boufleur T.R."/>
            <person name="Ciampi-Guillardi M."/>
            <person name="Sukno S.A."/>
            <person name="Thon M.R."/>
            <person name="Massola Junior N.S."/>
            <person name="Baroncelli R."/>
        </authorList>
    </citation>
    <scope>NUCLEOTIDE SEQUENCE [LARGE SCALE GENOMIC DNA]</scope>
    <source>
        <strain evidence="3 4">LFN0009</strain>
    </source>
</reference>
<dbReference type="InterPro" id="IPR053185">
    <property type="entry name" value="SET_domain_protein"/>
</dbReference>
<dbReference type="Gene3D" id="2.170.270.10">
    <property type="entry name" value="SET domain"/>
    <property type="match status" value="1"/>
</dbReference>